<evidence type="ECO:0000313" key="1">
    <source>
        <dbReference type="EMBL" id="OHA61947.1"/>
    </source>
</evidence>
<sequence>MNSKLRKLENLNRLLKPPQELGGNFVPVDSEPQFDFMFLAEMPSMREPEDQGELHTNYVEKSS</sequence>
<gene>
    <name evidence="1" type="ORF">A2117_00055</name>
</gene>
<reference evidence="1 2" key="1">
    <citation type="journal article" date="2016" name="Nat. Commun.">
        <title>Thousands of microbial genomes shed light on interconnected biogeochemical processes in an aquifer system.</title>
        <authorList>
            <person name="Anantharaman K."/>
            <person name="Brown C.T."/>
            <person name="Hug L.A."/>
            <person name="Sharon I."/>
            <person name="Castelle C.J."/>
            <person name="Probst A.J."/>
            <person name="Thomas B.C."/>
            <person name="Singh A."/>
            <person name="Wilkins M.J."/>
            <person name="Karaoz U."/>
            <person name="Brodie E.L."/>
            <person name="Williams K.H."/>
            <person name="Hubbard S.S."/>
            <person name="Banfield J.F."/>
        </authorList>
    </citation>
    <scope>NUCLEOTIDE SEQUENCE [LARGE SCALE GENOMIC DNA]</scope>
</reference>
<organism evidence="1 2">
    <name type="scientific">Candidatus Wildermuthbacteria bacterium GWA2_46_15</name>
    <dbReference type="NCBI Taxonomy" id="1802443"/>
    <lineage>
        <taxon>Bacteria</taxon>
        <taxon>Candidatus Wildermuthiibacteriota</taxon>
    </lineage>
</organism>
<dbReference type="Proteomes" id="UP000179245">
    <property type="component" value="Unassembled WGS sequence"/>
</dbReference>
<dbReference type="AlphaFoldDB" id="A0A1G2QNH1"/>
<protein>
    <submittedName>
        <fullName evidence="1">Uncharacterized protein</fullName>
    </submittedName>
</protein>
<dbReference type="EMBL" id="MHTO01000025">
    <property type="protein sequence ID" value="OHA61947.1"/>
    <property type="molecule type" value="Genomic_DNA"/>
</dbReference>
<dbReference type="STRING" id="1802443.A2117_00055"/>
<proteinExistence type="predicted"/>
<evidence type="ECO:0000313" key="2">
    <source>
        <dbReference type="Proteomes" id="UP000179245"/>
    </source>
</evidence>
<name>A0A1G2QNH1_9BACT</name>
<comment type="caution">
    <text evidence="1">The sequence shown here is derived from an EMBL/GenBank/DDBJ whole genome shotgun (WGS) entry which is preliminary data.</text>
</comment>
<accession>A0A1G2QNH1</accession>